<dbReference type="RefSeq" id="WP_019823654.1">
    <property type="nucleotide sequence ID" value="NZ_AJZD02000311.1"/>
</dbReference>
<sequence>MLSSEQRPLNSRQHTIITTLKLDTKTRKRWESVLNTLLVCHRDEAKVLHQGAELVTKLLTLNVNVKLKTTEAKPKQQNELG</sequence>
<comment type="caution">
    <text evidence="1">The sequence shown here is derived from an EMBL/GenBank/DDBJ whole genome shotgun (WGS) entry which is preliminary data.</text>
</comment>
<accession>A0A1E5FCM8</accession>
<dbReference type="AlphaFoldDB" id="A0A1E5FCM8"/>
<evidence type="ECO:0000313" key="2">
    <source>
        <dbReference type="Proteomes" id="UP000094802"/>
    </source>
</evidence>
<gene>
    <name evidence="1" type="ORF">A142_10100</name>
</gene>
<dbReference type="EMBL" id="AJZD02000311">
    <property type="protein sequence ID" value="OEF86801.1"/>
    <property type="molecule type" value="Genomic_DNA"/>
</dbReference>
<dbReference type="Proteomes" id="UP000094802">
    <property type="component" value="Unassembled WGS sequence"/>
</dbReference>
<reference evidence="1 2" key="1">
    <citation type="journal article" date="2012" name="Science">
        <title>Ecological populations of bacteria act as socially cohesive units of antibiotic production and resistance.</title>
        <authorList>
            <person name="Cordero O.X."/>
            <person name="Wildschutte H."/>
            <person name="Kirkup B."/>
            <person name="Proehl S."/>
            <person name="Ngo L."/>
            <person name="Hussain F."/>
            <person name="Le Roux F."/>
            <person name="Mincer T."/>
            <person name="Polz M.F."/>
        </authorList>
    </citation>
    <scope>NUCLEOTIDE SEQUENCE [LARGE SCALE GENOMIC DNA]</scope>
    <source>
        <strain evidence="1 2">12E03</strain>
    </source>
</reference>
<protein>
    <submittedName>
        <fullName evidence="1">Uncharacterized protein</fullName>
    </submittedName>
</protein>
<proteinExistence type="predicted"/>
<name>A0A1E5FCM8_VIBSP</name>
<organism evidence="1 2">
    <name type="scientific">Vibrio splendidus 12E03</name>
    <dbReference type="NCBI Taxonomy" id="1191305"/>
    <lineage>
        <taxon>Bacteria</taxon>
        <taxon>Pseudomonadati</taxon>
        <taxon>Pseudomonadota</taxon>
        <taxon>Gammaproteobacteria</taxon>
        <taxon>Vibrionales</taxon>
        <taxon>Vibrionaceae</taxon>
        <taxon>Vibrio</taxon>
    </lineage>
</organism>
<evidence type="ECO:0000313" key="1">
    <source>
        <dbReference type="EMBL" id="OEF86801.1"/>
    </source>
</evidence>